<gene>
    <name evidence="1" type="ORF">CEXT_229351</name>
</gene>
<name>A0AAV4XZS8_CAEEX</name>
<protein>
    <submittedName>
        <fullName evidence="1">Uncharacterized protein</fullName>
    </submittedName>
</protein>
<dbReference type="AlphaFoldDB" id="A0AAV4XZS8"/>
<dbReference type="Proteomes" id="UP001054945">
    <property type="component" value="Unassembled WGS sequence"/>
</dbReference>
<organism evidence="1 2">
    <name type="scientific">Caerostris extrusa</name>
    <name type="common">Bark spider</name>
    <name type="synonym">Caerostris bankana</name>
    <dbReference type="NCBI Taxonomy" id="172846"/>
    <lineage>
        <taxon>Eukaryota</taxon>
        <taxon>Metazoa</taxon>
        <taxon>Ecdysozoa</taxon>
        <taxon>Arthropoda</taxon>
        <taxon>Chelicerata</taxon>
        <taxon>Arachnida</taxon>
        <taxon>Araneae</taxon>
        <taxon>Araneomorphae</taxon>
        <taxon>Entelegynae</taxon>
        <taxon>Araneoidea</taxon>
        <taxon>Araneidae</taxon>
        <taxon>Caerostris</taxon>
    </lineage>
</organism>
<comment type="caution">
    <text evidence="1">The sequence shown here is derived from an EMBL/GenBank/DDBJ whole genome shotgun (WGS) entry which is preliminary data.</text>
</comment>
<evidence type="ECO:0000313" key="2">
    <source>
        <dbReference type="Proteomes" id="UP001054945"/>
    </source>
</evidence>
<proteinExistence type="predicted"/>
<sequence length="112" mass="12827">MMSSTSLSSHSYFQKAQLPCGTKGGTQLDIRQLIEFRVVALGLFYRQLQILPSSFDDDVFDQFIWSQLFSKSTTSMDNFLTSIIKRGIFVTSTDPENMSHNCPQQVRFIIFN</sequence>
<reference evidence="1 2" key="1">
    <citation type="submission" date="2021-06" db="EMBL/GenBank/DDBJ databases">
        <title>Caerostris extrusa draft genome.</title>
        <authorList>
            <person name="Kono N."/>
            <person name="Arakawa K."/>
        </authorList>
    </citation>
    <scope>NUCLEOTIDE SEQUENCE [LARGE SCALE GENOMIC DNA]</scope>
</reference>
<accession>A0AAV4XZS8</accession>
<dbReference type="EMBL" id="BPLR01018574">
    <property type="protein sequence ID" value="GIZ00673.1"/>
    <property type="molecule type" value="Genomic_DNA"/>
</dbReference>
<evidence type="ECO:0000313" key="1">
    <source>
        <dbReference type="EMBL" id="GIZ00673.1"/>
    </source>
</evidence>
<keyword evidence="2" id="KW-1185">Reference proteome</keyword>